<dbReference type="EMBL" id="BMZC01000012">
    <property type="protein sequence ID" value="GGZ75542.1"/>
    <property type="molecule type" value="Genomic_DNA"/>
</dbReference>
<evidence type="ECO:0000313" key="3">
    <source>
        <dbReference type="Proteomes" id="UP000622604"/>
    </source>
</evidence>
<comment type="caution">
    <text evidence="2">The sequence shown here is derived from an EMBL/GenBank/DDBJ whole genome shotgun (WGS) entry which is preliminary data.</text>
</comment>
<dbReference type="Proteomes" id="UP000622604">
    <property type="component" value="Unassembled WGS sequence"/>
</dbReference>
<dbReference type="SUPFAM" id="SSF56349">
    <property type="entry name" value="DNA breaking-rejoining enzymes"/>
    <property type="match status" value="1"/>
</dbReference>
<dbReference type="AlphaFoldDB" id="A0A8H9LXX2"/>
<dbReference type="GO" id="GO:0003677">
    <property type="term" value="F:DNA binding"/>
    <property type="evidence" value="ECO:0007669"/>
    <property type="project" value="InterPro"/>
</dbReference>
<keyword evidence="1" id="KW-0233">DNA recombination</keyword>
<evidence type="ECO:0008006" key="4">
    <source>
        <dbReference type="Google" id="ProtNLM"/>
    </source>
</evidence>
<reference evidence="2" key="2">
    <citation type="submission" date="2020-09" db="EMBL/GenBank/DDBJ databases">
        <authorList>
            <person name="Sun Q."/>
            <person name="Kim S."/>
        </authorList>
    </citation>
    <scope>NUCLEOTIDE SEQUENCE</scope>
    <source>
        <strain evidence="2">KCTC 32337</strain>
    </source>
</reference>
<dbReference type="GO" id="GO:0006310">
    <property type="term" value="P:DNA recombination"/>
    <property type="evidence" value="ECO:0007669"/>
    <property type="project" value="UniProtKB-KW"/>
</dbReference>
<dbReference type="InterPro" id="IPR011010">
    <property type="entry name" value="DNA_brk_join_enz"/>
</dbReference>
<reference evidence="2" key="1">
    <citation type="journal article" date="2014" name="Int. J. Syst. Evol. Microbiol.">
        <title>Complete genome sequence of Corynebacterium casei LMG S-19264T (=DSM 44701T), isolated from a smear-ripened cheese.</title>
        <authorList>
            <consortium name="US DOE Joint Genome Institute (JGI-PGF)"/>
            <person name="Walter F."/>
            <person name="Albersmeier A."/>
            <person name="Kalinowski J."/>
            <person name="Ruckert C."/>
        </authorList>
    </citation>
    <scope>NUCLEOTIDE SEQUENCE</scope>
    <source>
        <strain evidence="2">KCTC 32337</strain>
    </source>
</reference>
<evidence type="ECO:0000256" key="1">
    <source>
        <dbReference type="ARBA" id="ARBA00023172"/>
    </source>
</evidence>
<organism evidence="2 3">
    <name type="scientific">Paraglaciecola chathamensis</name>
    <dbReference type="NCBI Taxonomy" id="368405"/>
    <lineage>
        <taxon>Bacteria</taxon>
        <taxon>Pseudomonadati</taxon>
        <taxon>Pseudomonadota</taxon>
        <taxon>Gammaproteobacteria</taxon>
        <taxon>Alteromonadales</taxon>
        <taxon>Alteromonadaceae</taxon>
        <taxon>Paraglaciecola</taxon>
    </lineage>
</organism>
<accession>A0A8H9LXX2</accession>
<name>A0A8H9LXX2_9ALTE</name>
<gene>
    <name evidence="2" type="ORF">GCM10011274_37340</name>
</gene>
<dbReference type="Gene3D" id="1.10.443.10">
    <property type="entry name" value="Intergrase catalytic core"/>
    <property type="match status" value="1"/>
</dbReference>
<evidence type="ECO:0000313" key="2">
    <source>
        <dbReference type="EMBL" id="GGZ75542.1"/>
    </source>
</evidence>
<dbReference type="GO" id="GO:0015074">
    <property type="term" value="P:DNA integration"/>
    <property type="evidence" value="ECO:0007669"/>
    <property type="project" value="InterPro"/>
</dbReference>
<dbReference type="InterPro" id="IPR013762">
    <property type="entry name" value="Integrase-like_cat_sf"/>
</dbReference>
<protein>
    <recommendedName>
        <fullName evidence="4">Tyr recombinase domain-containing protein</fullName>
    </recommendedName>
</protein>
<proteinExistence type="predicted"/>
<sequence>MEVYEMATKGRANVLTSEEWERVFSVIMEKRHAEKNTAIMKMSRHLGLKAQELAALTINDVTKLEGNDGEARHSFTLRKEVYIAPRETPKNRSRSKYVKKSLTFTVSEFEDTIEKVVSLVKAGREINPNDFYPKKNQKSTISRLLPLVKEPLINALNIYIKIRLINQPFLRSTDPLFVTQKGGSYSPNTLQEHIALMLRNWAGIANATSNSGRRGLITHALNKYDVNVAQKVAGVRSPSSIAVTYNDRITPNLNDSKK</sequence>